<name>A0A9D1H8T0_9FLAO</name>
<dbReference type="AlphaFoldDB" id="A0A9D1H8T0"/>
<comment type="caution">
    <text evidence="7">The sequence shown here is derived from an EMBL/GenBank/DDBJ whole genome shotgun (WGS) entry which is preliminary data.</text>
</comment>
<protein>
    <submittedName>
        <fullName evidence="7">RsmB/NOP family class I SAM-dependent RNA methyltransferase</fullName>
    </submittedName>
</protein>
<dbReference type="Gene3D" id="3.40.50.150">
    <property type="entry name" value="Vaccinia Virus protein VP39"/>
    <property type="match status" value="1"/>
</dbReference>
<dbReference type="InterPro" id="IPR001678">
    <property type="entry name" value="MeTrfase_RsmB-F_NOP2_dom"/>
</dbReference>
<dbReference type="GO" id="GO:0003723">
    <property type="term" value="F:RNA binding"/>
    <property type="evidence" value="ECO:0007669"/>
    <property type="project" value="UniProtKB-UniRule"/>
</dbReference>
<dbReference type="PANTHER" id="PTHR22807:SF53">
    <property type="entry name" value="RIBOSOMAL RNA SMALL SUBUNIT METHYLTRANSFERASE B-RELATED"/>
    <property type="match status" value="1"/>
</dbReference>
<evidence type="ECO:0000256" key="3">
    <source>
        <dbReference type="ARBA" id="ARBA00022691"/>
    </source>
</evidence>
<dbReference type="Pfam" id="PF22458">
    <property type="entry name" value="RsmF-B_ferredox"/>
    <property type="match status" value="1"/>
</dbReference>
<keyword evidence="1 5" id="KW-0489">Methyltransferase</keyword>
<evidence type="ECO:0000259" key="6">
    <source>
        <dbReference type="PROSITE" id="PS51686"/>
    </source>
</evidence>
<comment type="caution">
    <text evidence="5">Lacks conserved residue(s) required for the propagation of feature annotation.</text>
</comment>
<dbReference type="GO" id="GO:0008173">
    <property type="term" value="F:RNA methyltransferase activity"/>
    <property type="evidence" value="ECO:0007669"/>
    <property type="project" value="InterPro"/>
</dbReference>
<dbReference type="EMBL" id="DVLY01000065">
    <property type="protein sequence ID" value="HIT97750.1"/>
    <property type="molecule type" value="Genomic_DNA"/>
</dbReference>
<dbReference type="InterPro" id="IPR023267">
    <property type="entry name" value="RCMT"/>
</dbReference>
<evidence type="ECO:0000256" key="2">
    <source>
        <dbReference type="ARBA" id="ARBA00022679"/>
    </source>
</evidence>
<evidence type="ECO:0000256" key="1">
    <source>
        <dbReference type="ARBA" id="ARBA00022603"/>
    </source>
</evidence>
<keyword evidence="4 5" id="KW-0694">RNA-binding</keyword>
<feature type="binding site" evidence="5">
    <location>
        <position position="262"/>
    </location>
    <ligand>
        <name>S-adenosyl-L-methionine</name>
        <dbReference type="ChEBI" id="CHEBI:59789"/>
    </ligand>
</feature>
<keyword evidence="2 5" id="KW-0808">Transferase</keyword>
<dbReference type="PANTHER" id="PTHR22807">
    <property type="entry name" value="NOP2 YEAST -RELATED NOL1/NOP2/FMU SUN DOMAIN-CONTAINING"/>
    <property type="match status" value="1"/>
</dbReference>
<feature type="domain" description="SAM-dependent MTase RsmB/NOP-type" evidence="6">
    <location>
        <begin position="147"/>
        <end position="407"/>
    </location>
</feature>
<organism evidence="7 8">
    <name type="scientific">Candidatus Merdimorpha stercoravium</name>
    <dbReference type="NCBI Taxonomy" id="2840863"/>
    <lineage>
        <taxon>Bacteria</taxon>
        <taxon>Pseudomonadati</taxon>
        <taxon>Bacteroidota</taxon>
        <taxon>Flavobacteriia</taxon>
        <taxon>Flavobacteriales</taxon>
        <taxon>Candidatus Merdimorpha</taxon>
    </lineage>
</organism>
<dbReference type="PRINTS" id="PR02008">
    <property type="entry name" value="RCMTFAMILY"/>
</dbReference>
<dbReference type="SUPFAM" id="SSF53335">
    <property type="entry name" value="S-adenosyl-L-methionine-dependent methyltransferases"/>
    <property type="match status" value="1"/>
</dbReference>
<gene>
    <name evidence="7" type="ORF">IAC44_02830</name>
</gene>
<dbReference type="Proteomes" id="UP000824161">
    <property type="component" value="Unassembled WGS sequence"/>
</dbReference>
<accession>A0A9D1H8T0</accession>
<evidence type="ECO:0000256" key="4">
    <source>
        <dbReference type="ARBA" id="ARBA00022884"/>
    </source>
</evidence>
<reference evidence="7" key="2">
    <citation type="journal article" date="2021" name="PeerJ">
        <title>Extensive microbial diversity within the chicken gut microbiome revealed by metagenomics and culture.</title>
        <authorList>
            <person name="Gilroy R."/>
            <person name="Ravi A."/>
            <person name="Getino M."/>
            <person name="Pursley I."/>
            <person name="Horton D.L."/>
            <person name="Alikhan N.F."/>
            <person name="Baker D."/>
            <person name="Gharbi K."/>
            <person name="Hall N."/>
            <person name="Watson M."/>
            <person name="Adriaenssens E.M."/>
            <person name="Foster-Nyarko E."/>
            <person name="Jarju S."/>
            <person name="Secka A."/>
            <person name="Antonio M."/>
            <person name="Oren A."/>
            <person name="Chaudhuri R.R."/>
            <person name="La Ragione R."/>
            <person name="Hildebrand F."/>
            <person name="Pallen M.J."/>
        </authorList>
    </citation>
    <scope>NUCLEOTIDE SEQUENCE</scope>
    <source>
        <strain evidence="7">1383</strain>
    </source>
</reference>
<dbReference type="CDD" id="cd02440">
    <property type="entry name" value="AdoMet_MTases"/>
    <property type="match status" value="1"/>
</dbReference>
<evidence type="ECO:0000256" key="5">
    <source>
        <dbReference type="PROSITE-ProRule" id="PRU01023"/>
    </source>
</evidence>
<dbReference type="Pfam" id="PF01189">
    <property type="entry name" value="Methyltr_RsmB-F"/>
    <property type="match status" value="1"/>
</dbReference>
<reference evidence="7" key="1">
    <citation type="submission" date="2020-10" db="EMBL/GenBank/DDBJ databases">
        <authorList>
            <person name="Gilroy R."/>
        </authorList>
    </citation>
    <scope>NUCLEOTIDE SEQUENCE</scope>
    <source>
        <strain evidence="7">1383</strain>
    </source>
</reference>
<evidence type="ECO:0000313" key="8">
    <source>
        <dbReference type="Proteomes" id="UP000824161"/>
    </source>
</evidence>
<feature type="active site" description="Nucleophile" evidence="5">
    <location>
        <position position="359"/>
    </location>
</feature>
<evidence type="ECO:0000313" key="7">
    <source>
        <dbReference type="EMBL" id="HIT97750.1"/>
    </source>
</evidence>
<dbReference type="GO" id="GO:0001510">
    <property type="term" value="P:RNA methylation"/>
    <property type="evidence" value="ECO:0007669"/>
    <property type="project" value="InterPro"/>
</dbReference>
<dbReference type="InterPro" id="IPR054728">
    <property type="entry name" value="RsmB-like_ferredoxin"/>
</dbReference>
<feature type="binding site" evidence="5">
    <location>
        <position position="306"/>
    </location>
    <ligand>
        <name>S-adenosyl-L-methionine</name>
        <dbReference type="ChEBI" id="CHEBI:59789"/>
    </ligand>
</feature>
<dbReference type="InterPro" id="IPR049560">
    <property type="entry name" value="MeTrfase_RsmB-F_NOP2_cat"/>
</dbReference>
<proteinExistence type="inferred from homology"/>
<comment type="similarity">
    <text evidence="5">Belongs to the class I-like SAM-binding methyltransferase superfamily. RsmB/NOP family.</text>
</comment>
<keyword evidence="3 5" id="KW-0949">S-adenosyl-L-methionine</keyword>
<sequence>MHTETRVRIFRSQAEAAVGAIEAILVGGEHAGRVLERTLRADRRRGASDRAFIASSVYGVVRYARLYGHLVGVEAAHERKEVWRMLGAHVVCHGGTLPPWEEFSALCPPEILDGYRRAQAVRTLRESIPDWLDAIGAQELPQVWDAELAAMNTQAPVVLRINTLRTTRERLQQRLARENRLETRALEGYPDALELSRRAQLSDTEAFRQGWFEVQDASSQRVAPLLAPEPGMRVVDACAGAGGKTLHLAALMQGRGEILALDVHEKRLEELRRRALRAGVSTVKTSLATEEEIARQEASADRLLLDVPCSGLGTLRRDPDAKWRLSPAFLDQVTALQAQLLASYSRMLRPGGRMVYSTCSVLPRENSRQVARFLEEHPDFRLLEEHSLLSSREGYDGFYMALLQREE</sequence>
<dbReference type="InterPro" id="IPR029063">
    <property type="entry name" value="SAM-dependent_MTases_sf"/>
</dbReference>
<dbReference type="PROSITE" id="PS51686">
    <property type="entry name" value="SAM_MT_RSMB_NOP"/>
    <property type="match status" value="1"/>
</dbReference>